<organism evidence="1 2">
    <name type="scientific">Clonostachys rosea f. rosea IK726</name>
    <dbReference type="NCBI Taxonomy" id="1349383"/>
    <lineage>
        <taxon>Eukaryota</taxon>
        <taxon>Fungi</taxon>
        <taxon>Dikarya</taxon>
        <taxon>Ascomycota</taxon>
        <taxon>Pezizomycotina</taxon>
        <taxon>Sordariomycetes</taxon>
        <taxon>Hypocreomycetidae</taxon>
        <taxon>Hypocreales</taxon>
        <taxon>Bionectriaceae</taxon>
        <taxon>Clonostachys</taxon>
    </lineage>
</organism>
<dbReference type="Proteomes" id="UP000836387">
    <property type="component" value="Unassembled WGS sequence"/>
</dbReference>
<evidence type="ECO:0000313" key="1">
    <source>
        <dbReference type="EMBL" id="CAG9945972.1"/>
    </source>
</evidence>
<accession>A0ACA9TYM2</accession>
<comment type="caution">
    <text evidence="1">The sequence shown here is derived from an EMBL/GenBank/DDBJ whole genome shotgun (WGS) entry which is preliminary data.</text>
</comment>
<protein>
    <submittedName>
        <fullName evidence="1">Uncharacterized protein</fullName>
    </submittedName>
</protein>
<name>A0ACA9TYM2_BIOOC</name>
<reference evidence="1" key="1">
    <citation type="submission" date="2020-04" db="EMBL/GenBank/DDBJ databases">
        <authorList>
            <person name="Broberg M."/>
        </authorList>
    </citation>
    <scope>NUCLEOTIDE SEQUENCE</scope>
</reference>
<gene>
    <name evidence="1" type="ORF">CRV2_00004851</name>
</gene>
<evidence type="ECO:0000313" key="2">
    <source>
        <dbReference type="Proteomes" id="UP000836387"/>
    </source>
</evidence>
<sequence>MERRLPEFTFEPFQYEALPNKTSIRLLSLGKRRKIGPTASGKALIECVLHTVDLRDSPTFQALSYCWGNPLGQPQVQALDEYAPRHQWPLAVNGKIFWVRRNLYEALYELSTPEKHPSTGTDVHERLKPYNKTRLIVAAEKGYVGNVISELKRGADVYAHDCWGETALHYAAENGHLDIVKMLLAHGARLDLRDDTRRTPLDCCLMWRRGQHKEVAQLLQDPPSIWSSTKEPDFCELEFWVDAVCINQADAQERNAQVALMSEIYKSALSVKIWLGVSSKETAIISSLLQAPAKRLVNGPISPEEADALVALSNRAWFRRKWVIQEVAMAKKLEMVWGSYNLNATAENFSYLQQNESLQQMLSLRAQQGRPIKAIRFTFLMELGQWLASAKSYPDNDDQEPPPSLLWLVANTWQFECSDPRDKIFALVGMAPIAKNSKEDGGHEIMVADYSTTTADVFIEAGRILIEARGDNEASFNGMEPLQGLSLVQYTRRELHQKLGEACGYNFDRMHGLPSWVPQFHLPLATPPLWDQRFNACGSHSPCKIWDSNRSVLKIDAFRFDRIVRLAENSMGGIDDTFCPNIAGWLQLTAWLDVQYHNKCSRVEALWMTLSMDVFQGEDQVKLGQETFNQAICECWSMVEDPQDAMELLEVLRSFEDSCILPSRKAIEAASGRMFRGWDNSPPGFQRQYSSYCHTRDLMQSERGYLGLVSYVAREGDEVWILKGGRVPVVLRPVETKTGETHYKFICDSFIYGIMSGEAVQSGETAFTPVEIVAVISLHQRVAISNEMVMTPNGAEFRRRAVDRCLTSCDKIALVIKNANDATLELTNPHMIYPIFIAARFRLIYPRAMDLRIHTRIYFLIYALEKCGHRWPLAQQLHRILERAMAESSMSLAQSGPLPAEIWDLQYFALDIHEALYQWVLQ</sequence>
<keyword evidence="2" id="KW-1185">Reference proteome</keyword>
<reference evidence="1" key="2">
    <citation type="submission" date="2021-10" db="EMBL/GenBank/DDBJ databases">
        <authorList>
            <person name="Piombo E."/>
        </authorList>
    </citation>
    <scope>NUCLEOTIDE SEQUENCE</scope>
</reference>
<dbReference type="EMBL" id="CADEHS020000010">
    <property type="protein sequence ID" value="CAG9945972.1"/>
    <property type="molecule type" value="Genomic_DNA"/>
</dbReference>
<proteinExistence type="predicted"/>